<keyword evidence="2" id="KW-0808">Transferase</keyword>
<dbReference type="InterPro" id="IPR000182">
    <property type="entry name" value="GNAT_dom"/>
</dbReference>
<dbReference type="Gene3D" id="3.40.630.30">
    <property type="match status" value="1"/>
</dbReference>
<feature type="domain" description="N-acetyltransferase" evidence="1">
    <location>
        <begin position="1"/>
        <end position="134"/>
    </location>
</feature>
<dbReference type="Pfam" id="PF00583">
    <property type="entry name" value="Acetyltransf_1"/>
    <property type="match status" value="1"/>
</dbReference>
<name>A0A345HWF2_9ACTN</name>
<dbReference type="SUPFAM" id="SSF55729">
    <property type="entry name" value="Acyl-CoA N-acyltransferases (Nat)"/>
    <property type="match status" value="1"/>
</dbReference>
<dbReference type="AlphaFoldDB" id="A0A345HWF2"/>
<reference evidence="3" key="1">
    <citation type="submission" date="2018-07" db="EMBL/GenBank/DDBJ databases">
        <authorList>
            <person name="Zhao J."/>
        </authorList>
    </citation>
    <scope>NUCLEOTIDE SEQUENCE [LARGE SCALE GENOMIC DNA]</scope>
    <source>
        <strain evidence="3">GSSD-12</strain>
    </source>
</reference>
<evidence type="ECO:0000259" key="1">
    <source>
        <dbReference type="PROSITE" id="PS51186"/>
    </source>
</evidence>
<gene>
    <name evidence="2" type="ORF">DVK44_28870</name>
</gene>
<protein>
    <submittedName>
        <fullName evidence="2">GNAT family N-acetyltransferase</fullName>
    </submittedName>
</protein>
<evidence type="ECO:0000313" key="3">
    <source>
        <dbReference type="Proteomes" id="UP000253868"/>
    </source>
</evidence>
<proteinExistence type="predicted"/>
<dbReference type="InterPro" id="IPR016181">
    <property type="entry name" value="Acyl_CoA_acyltransferase"/>
</dbReference>
<dbReference type="EMBL" id="CP031194">
    <property type="protein sequence ID" value="AXG81026.1"/>
    <property type="molecule type" value="Genomic_DNA"/>
</dbReference>
<evidence type="ECO:0000313" key="2">
    <source>
        <dbReference type="EMBL" id="AXG81026.1"/>
    </source>
</evidence>
<keyword evidence="3" id="KW-1185">Reference proteome</keyword>
<dbReference type="RefSeq" id="WP_114663525.1">
    <property type="nucleotide sequence ID" value="NZ_CP031194.1"/>
</dbReference>
<organism evidence="2 3">
    <name type="scientific">Streptomyces paludis</name>
    <dbReference type="NCBI Taxonomy" id="2282738"/>
    <lineage>
        <taxon>Bacteria</taxon>
        <taxon>Bacillati</taxon>
        <taxon>Actinomycetota</taxon>
        <taxon>Actinomycetes</taxon>
        <taxon>Kitasatosporales</taxon>
        <taxon>Streptomycetaceae</taxon>
        <taxon>Streptomyces</taxon>
    </lineage>
</organism>
<sequence>MTITYEWRGAIDNAPLNALHADGFGSPAARTAGTDWRTRLHRHSLGWVCAREDGSLVGFVNVAWDGGVHAFLLDTVVARHRRSRGVGAALVAAAADGARAAGCAWLHVDFEERLRSFYVEVCGFRETSAGLIAL</sequence>
<dbReference type="OrthoDB" id="4549080at2"/>
<accession>A0A345HWF2</accession>
<dbReference type="PROSITE" id="PS51186">
    <property type="entry name" value="GNAT"/>
    <property type="match status" value="1"/>
</dbReference>
<dbReference type="KEGG" id="spad:DVK44_28870"/>
<dbReference type="Proteomes" id="UP000253868">
    <property type="component" value="Chromosome"/>
</dbReference>
<dbReference type="GO" id="GO:0016747">
    <property type="term" value="F:acyltransferase activity, transferring groups other than amino-acyl groups"/>
    <property type="evidence" value="ECO:0007669"/>
    <property type="project" value="InterPro"/>
</dbReference>